<dbReference type="EMBL" id="JAIWYP010000001">
    <property type="protein sequence ID" value="KAH3886726.1"/>
    <property type="molecule type" value="Genomic_DNA"/>
</dbReference>
<protein>
    <recommendedName>
        <fullName evidence="5">Kazal-like domain-containing protein</fullName>
    </recommendedName>
</protein>
<reference evidence="6" key="1">
    <citation type="journal article" date="2019" name="bioRxiv">
        <title>The Genome of the Zebra Mussel, Dreissena polymorpha: A Resource for Invasive Species Research.</title>
        <authorList>
            <person name="McCartney M.A."/>
            <person name="Auch B."/>
            <person name="Kono T."/>
            <person name="Mallez S."/>
            <person name="Zhang Y."/>
            <person name="Obille A."/>
            <person name="Becker A."/>
            <person name="Abrahante J.E."/>
            <person name="Garbe J."/>
            <person name="Badalamenti J.P."/>
            <person name="Herman A."/>
            <person name="Mangelson H."/>
            <person name="Liachko I."/>
            <person name="Sullivan S."/>
            <person name="Sone E.D."/>
            <person name="Koren S."/>
            <person name="Silverstein K.A.T."/>
            <person name="Beckman K.B."/>
            <person name="Gohl D.M."/>
        </authorList>
    </citation>
    <scope>NUCLEOTIDE SEQUENCE</scope>
    <source>
        <strain evidence="6">Duluth1</strain>
        <tissue evidence="6">Whole animal</tissue>
    </source>
</reference>
<evidence type="ECO:0000259" key="5">
    <source>
        <dbReference type="PROSITE" id="PS51465"/>
    </source>
</evidence>
<dbReference type="CDD" id="cd00104">
    <property type="entry name" value="KAZAL_FS"/>
    <property type="match status" value="2"/>
</dbReference>
<dbReference type="InterPro" id="IPR036058">
    <property type="entry name" value="Kazal_dom_sf"/>
</dbReference>
<evidence type="ECO:0000256" key="2">
    <source>
        <dbReference type="ARBA" id="ARBA00022900"/>
    </source>
</evidence>
<keyword evidence="3" id="KW-1015">Disulfide bond</keyword>
<organism evidence="6 7">
    <name type="scientific">Dreissena polymorpha</name>
    <name type="common">Zebra mussel</name>
    <name type="synonym">Mytilus polymorpha</name>
    <dbReference type="NCBI Taxonomy" id="45954"/>
    <lineage>
        <taxon>Eukaryota</taxon>
        <taxon>Metazoa</taxon>
        <taxon>Spiralia</taxon>
        <taxon>Lophotrochozoa</taxon>
        <taxon>Mollusca</taxon>
        <taxon>Bivalvia</taxon>
        <taxon>Autobranchia</taxon>
        <taxon>Heteroconchia</taxon>
        <taxon>Euheterodonta</taxon>
        <taxon>Imparidentia</taxon>
        <taxon>Neoheterodontei</taxon>
        <taxon>Myida</taxon>
        <taxon>Dreissenoidea</taxon>
        <taxon>Dreissenidae</taxon>
        <taxon>Dreissena</taxon>
    </lineage>
</organism>
<feature type="domain" description="Kazal-like" evidence="5">
    <location>
        <begin position="116"/>
        <end position="172"/>
    </location>
</feature>
<dbReference type="GO" id="GO:0004867">
    <property type="term" value="F:serine-type endopeptidase inhibitor activity"/>
    <property type="evidence" value="ECO:0007669"/>
    <property type="project" value="UniProtKB-KW"/>
</dbReference>
<dbReference type="InterPro" id="IPR050653">
    <property type="entry name" value="Prot_Inhib_GrowthFact_Antg"/>
</dbReference>
<dbReference type="SUPFAM" id="SSF100895">
    <property type="entry name" value="Kazal-type serine protease inhibitors"/>
    <property type="match status" value="2"/>
</dbReference>
<dbReference type="GO" id="GO:0005576">
    <property type="term" value="C:extracellular region"/>
    <property type="evidence" value="ECO:0007669"/>
    <property type="project" value="TreeGrafter"/>
</dbReference>
<evidence type="ECO:0000313" key="7">
    <source>
        <dbReference type="Proteomes" id="UP000828390"/>
    </source>
</evidence>
<dbReference type="InterPro" id="IPR002350">
    <property type="entry name" value="Kazal_dom"/>
</dbReference>
<dbReference type="AlphaFoldDB" id="A0A9D4RZJ5"/>
<dbReference type="PROSITE" id="PS51465">
    <property type="entry name" value="KAZAL_2"/>
    <property type="match status" value="1"/>
</dbReference>
<keyword evidence="2" id="KW-0722">Serine protease inhibitor</keyword>
<dbReference type="Proteomes" id="UP000828390">
    <property type="component" value="Unassembled WGS sequence"/>
</dbReference>
<gene>
    <name evidence="6" type="ORF">DPMN_010739</name>
</gene>
<keyword evidence="4" id="KW-0732">Signal</keyword>
<feature type="chain" id="PRO_5038637072" description="Kazal-like domain-containing protein" evidence="4">
    <location>
        <begin position="25"/>
        <end position="173"/>
    </location>
</feature>
<reference evidence="6" key="2">
    <citation type="submission" date="2020-11" db="EMBL/GenBank/DDBJ databases">
        <authorList>
            <person name="McCartney M.A."/>
            <person name="Auch B."/>
            <person name="Kono T."/>
            <person name="Mallez S."/>
            <person name="Becker A."/>
            <person name="Gohl D.M."/>
            <person name="Silverstein K.A.T."/>
            <person name="Koren S."/>
            <person name="Bechman K.B."/>
            <person name="Herman A."/>
            <person name="Abrahante J.E."/>
            <person name="Garbe J."/>
        </authorList>
    </citation>
    <scope>NUCLEOTIDE SEQUENCE</scope>
    <source>
        <strain evidence="6">Duluth1</strain>
        <tissue evidence="6">Whole animal</tissue>
    </source>
</reference>
<dbReference type="OrthoDB" id="6157426at2759"/>
<accession>A0A9D4RZJ5</accession>
<keyword evidence="1" id="KW-0646">Protease inhibitor</keyword>
<comment type="caution">
    <text evidence="6">The sequence shown here is derived from an EMBL/GenBank/DDBJ whole genome shotgun (WGS) entry which is preliminary data.</text>
</comment>
<feature type="signal peptide" evidence="4">
    <location>
        <begin position="1"/>
        <end position="24"/>
    </location>
</feature>
<name>A0A9D4RZJ5_DREPO</name>
<dbReference type="SMART" id="SM00280">
    <property type="entry name" value="KAZAL"/>
    <property type="match status" value="2"/>
</dbReference>
<evidence type="ECO:0000256" key="3">
    <source>
        <dbReference type="ARBA" id="ARBA00023157"/>
    </source>
</evidence>
<proteinExistence type="predicted"/>
<dbReference type="PANTHER" id="PTHR10913:SF45">
    <property type="entry name" value="FOLLISTATIN, ISOFORM A-RELATED"/>
    <property type="match status" value="1"/>
</dbReference>
<evidence type="ECO:0000313" key="6">
    <source>
        <dbReference type="EMBL" id="KAH3886726.1"/>
    </source>
</evidence>
<evidence type="ECO:0000256" key="4">
    <source>
        <dbReference type="SAM" id="SignalP"/>
    </source>
</evidence>
<evidence type="ECO:0000256" key="1">
    <source>
        <dbReference type="ARBA" id="ARBA00022690"/>
    </source>
</evidence>
<dbReference type="Pfam" id="PF07648">
    <property type="entry name" value="Kazal_2"/>
    <property type="match status" value="2"/>
</dbReference>
<keyword evidence="7" id="KW-1185">Reference proteome</keyword>
<sequence>MWGITSLIWGITSLILVGIIKVGSKCVHVSCIDPSLGVADNEYCMYILQLTCISDVNACDSDGVTYATRCHFAKAYCANAKVTFVRDGTCLSTPSPTTTTTTTTTPSPPTQSSSDVLKEVFCNNQQAINCQTGFNVVCGSDGNLYPNPCEFSKAVCNLSGLTRMPDTSTCYPL</sequence>
<dbReference type="PANTHER" id="PTHR10913">
    <property type="entry name" value="FOLLISTATIN-RELATED"/>
    <property type="match status" value="1"/>
</dbReference>
<dbReference type="Gene3D" id="3.30.60.30">
    <property type="match status" value="2"/>
</dbReference>